<dbReference type="Proteomes" id="UP000032232">
    <property type="component" value="Unassembled WGS sequence"/>
</dbReference>
<comment type="caution">
    <text evidence="2">The sequence shown here is derived from an EMBL/GenBank/DDBJ whole genome shotgun (WGS) entry which is preliminary data.</text>
</comment>
<name>A0A0D1EJZ2_9RHOB</name>
<dbReference type="PANTHER" id="PTHR34821">
    <property type="entry name" value="INNER MEMBRANE PROTEIN YDCZ"/>
    <property type="match status" value="1"/>
</dbReference>
<reference evidence="2 3" key="1">
    <citation type="submission" date="2015-02" db="EMBL/GenBank/DDBJ databases">
        <title>Genome Sequence of Jannaschia aquimarina DSM28248, a member of the Roseobacter clade.</title>
        <authorList>
            <person name="Voget S."/>
            <person name="Daniel R."/>
        </authorList>
    </citation>
    <scope>NUCLEOTIDE SEQUENCE [LARGE SCALE GENOMIC DNA]</scope>
    <source>
        <strain evidence="2 3">GSW-M26</strain>
    </source>
</reference>
<dbReference type="PATRIC" id="fig|935700.4.peg.2158"/>
<sequence length="149" mass="14814">MPAHLTSAAIMLAAGIGIPVLAALNARLGAHMGAPASAAVILFAVAFASALAVALLTGLDLRAAAGAPPHLFLAGCLVAFYVLSITWIAPRFGVGNAVFFVLVGQVISAGIIDHFGLFGAKVVAMTPIRAAGLAAMAGGLFLTQIAGRP</sequence>
<dbReference type="RefSeq" id="WP_043918910.1">
    <property type="nucleotide sequence ID" value="NZ_FZPF01000013.1"/>
</dbReference>
<dbReference type="GO" id="GO:0005886">
    <property type="term" value="C:plasma membrane"/>
    <property type="evidence" value="ECO:0007669"/>
    <property type="project" value="TreeGrafter"/>
</dbReference>
<feature type="transmembrane region" description="Helical" evidence="1">
    <location>
        <begin position="96"/>
        <end position="118"/>
    </location>
</feature>
<evidence type="ECO:0000256" key="1">
    <source>
        <dbReference type="SAM" id="Phobius"/>
    </source>
</evidence>
<proteinExistence type="predicted"/>
<feature type="transmembrane region" description="Helical" evidence="1">
    <location>
        <begin position="38"/>
        <end position="59"/>
    </location>
</feature>
<keyword evidence="3" id="KW-1185">Reference proteome</keyword>
<evidence type="ECO:0000313" key="2">
    <source>
        <dbReference type="EMBL" id="KIT16130.1"/>
    </source>
</evidence>
<organism evidence="2 3">
    <name type="scientific">Jannaschia aquimarina</name>
    <dbReference type="NCBI Taxonomy" id="935700"/>
    <lineage>
        <taxon>Bacteria</taxon>
        <taxon>Pseudomonadati</taxon>
        <taxon>Pseudomonadota</taxon>
        <taxon>Alphaproteobacteria</taxon>
        <taxon>Rhodobacterales</taxon>
        <taxon>Roseobacteraceae</taxon>
        <taxon>Jannaschia</taxon>
    </lineage>
</organism>
<keyword evidence="1" id="KW-0472">Membrane</keyword>
<accession>A0A0D1EJZ2</accession>
<dbReference type="EMBL" id="JYFE01000040">
    <property type="protein sequence ID" value="KIT16130.1"/>
    <property type="molecule type" value="Genomic_DNA"/>
</dbReference>
<keyword evidence="1" id="KW-0812">Transmembrane</keyword>
<evidence type="ECO:0008006" key="4">
    <source>
        <dbReference type="Google" id="ProtNLM"/>
    </source>
</evidence>
<dbReference type="AlphaFoldDB" id="A0A0D1EJZ2"/>
<feature type="transmembrane region" description="Helical" evidence="1">
    <location>
        <begin position="71"/>
        <end position="90"/>
    </location>
</feature>
<dbReference type="InterPro" id="IPR006750">
    <property type="entry name" value="YdcZ"/>
</dbReference>
<dbReference type="OrthoDB" id="7173290at2"/>
<keyword evidence="1" id="KW-1133">Transmembrane helix</keyword>
<evidence type="ECO:0000313" key="3">
    <source>
        <dbReference type="Proteomes" id="UP000032232"/>
    </source>
</evidence>
<gene>
    <name evidence="2" type="ORF">jaqu_20920</name>
</gene>
<dbReference type="STRING" id="935700.jaqu_20920"/>
<protein>
    <recommendedName>
        <fullName evidence="4">Transporter family-2 protein</fullName>
    </recommendedName>
</protein>
<dbReference type="PANTHER" id="PTHR34821:SF2">
    <property type="entry name" value="INNER MEMBRANE PROTEIN YDCZ"/>
    <property type="match status" value="1"/>
</dbReference>
<feature type="transmembrane region" description="Helical" evidence="1">
    <location>
        <begin position="130"/>
        <end position="147"/>
    </location>
</feature>
<dbReference type="Pfam" id="PF04657">
    <property type="entry name" value="DMT_YdcZ"/>
    <property type="match status" value="1"/>
</dbReference>